<dbReference type="PANTHER" id="PTHR10075">
    <property type="entry name" value="BASIGIN RELATED"/>
    <property type="match status" value="1"/>
</dbReference>
<dbReference type="GO" id="GO:0070593">
    <property type="term" value="P:dendrite self-avoidance"/>
    <property type="evidence" value="ECO:0007669"/>
    <property type="project" value="TreeGrafter"/>
</dbReference>
<dbReference type="GO" id="GO:0007411">
    <property type="term" value="P:axon guidance"/>
    <property type="evidence" value="ECO:0007669"/>
    <property type="project" value="TreeGrafter"/>
</dbReference>
<evidence type="ECO:0000256" key="1">
    <source>
        <dbReference type="ARBA" id="ARBA00023319"/>
    </source>
</evidence>
<feature type="domain" description="Ig-like" evidence="2">
    <location>
        <begin position="28"/>
        <end position="118"/>
    </location>
</feature>
<dbReference type="OrthoDB" id="428111at2759"/>
<sequence length="148" mass="16413">MSRSGAIFLMKYISFEITTLKTATFRTPRITEHPADLTVPRHEPATLYCKAEGYPEPTVTWYKDGEPLAPAAHRVLLPAGSLFFLRVSNGRKDNDAGTYWCVASSVAGSSRSRNATLDVAATIHRKIIPNGRKLATIFVLPTYCYDSF</sequence>
<dbReference type="Proteomes" id="UP000479000">
    <property type="component" value="Unassembled WGS sequence"/>
</dbReference>
<dbReference type="FunFam" id="2.60.40.10:FF:000026">
    <property type="entry name" value="roundabout homolog 2 isoform X1"/>
    <property type="match status" value="1"/>
</dbReference>
<dbReference type="PROSITE" id="PS50835">
    <property type="entry name" value="IG_LIKE"/>
    <property type="match status" value="1"/>
</dbReference>
<dbReference type="InterPro" id="IPR007110">
    <property type="entry name" value="Ig-like_dom"/>
</dbReference>
<keyword evidence="1" id="KW-0393">Immunoglobulin domain</keyword>
<organism evidence="3 4">
    <name type="scientific">Nesidiocoris tenuis</name>
    <dbReference type="NCBI Taxonomy" id="355587"/>
    <lineage>
        <taxon>Eukaryota</taxon>
        <taxon>Metazoa</taxon>
        <taxon>Ecdysozoa</taxon>
        <taxon>Arthropoda</taxon>
        <taxon>Hexapoda</taxon>
        <taxon>Insecta</taxon>
        <taxon>Pterygota</taxon>
        <taxon>Neoptera</taxon>
        <taxon>Paraneoptera</taxon>
        <taxon>Hemiptera</taxon>
        <taxon>Heteroptera</taxon>
        <taxon>Panheteroptera</taxon>
        <taxon>Cimicomorpha</taxon>
        <taxon>Miridae</taxon>
        <taxon>Dicyphina</taxon>
        <taxon>Nesidiocoris</taxon>
    </lineage>
</organism>
<reference evidence="3 4" key="1">
    <citation type="submission" date="2020-02" db="EMBL/GenBank/DDBJ databases">
        <authorList>
            <person name="Ferguson B K."/>
        </authorList>
    </citation>
    <scope>NUCLEOTIDE SEQUENCE [LARGE SCALE GENOMIC DNA]</scope>
</reference>
<dbReference type="InterPro" id="IPR036179">
    <property type="entry name" value="Ig-like_dom_sf"/>
</dbReference>
<dbReference type="SUPFAM" id="SSF48726">
    <property type="entry name" value="Immunoglobulin"/>
    <property type="match status" value="1"/>
</dbReference>
<evidence type="ECO:0000313" key="4">
    <source>
        <dbReference type="Proteomes" id="UP000479000"/>
    </source>
</evidence>
<dbReference type="InterPro" id="IPR003599">
    <property type="entry name" value="Ig_sub"/>
</dbReference>
<keyword evidence="4" id="KW-1185">Reference proteome</keyword>
<evidence type="ECO:0000259" key="2">
    <source>
        <dbReference type="PROSITE" id="PS50835"/>
    </source>
</evidence>
<dbReference type="Pfam" id="PF13927">
    <property type="entry name" value="Ig_3"/>
    <property type="match status" value="1"/>
</dbReference>
<dbReference type="InterPro" id="IPR003598">
    <property type="entry name" value="Ig_sub2"/>
</dbReference>
<name>A0A6H5GX27_9HEMI</name>
<dbReference type="PANTHER" id="PTHR10075:SF14">
    <property type="entry name" value="CELL ADHESION MOLECULE DSCAM2-RELATED"/>
    <property type="match status" value="1"/>
</dbReference>
<dbReference type="SMART" id="SM00409">
    <property type="entry name" value="IG"/>
    <property type="match status" value="1"/>
</dbReference>
<evidence type="ECO:0000313" key="3">
    <source>
        <dbReference type="EMBL" id="CAB0008373.1"/>
    </source>
</evidence>
<dbReference type="InterPro" id="IPR013783">
    <property type="entry name" value="Ig-like_fold"/>
</dbReference>
<dbReference type="GO" id="GO:0098632">
    <property type="term" value="F:cell-cell adhesion mediator activity"/>
    <property type="evidence" value="ECO:0007669"/>
    <property type="project" value="TreeGrafter"/>
</dbReference>
<accession>A0A6H5GX27</accession>
<protein>
    <recommendedName>
        <fullName evidence="2">Ig-like domain-containing protein</fullName>
    </recommendedName>
</protein>
<dbReference type="AlphaFoldDB" id="A0A6H5GX27"/>
<proteinExistence type="predicted"/>
<gene>
    <name evidence="3" type="ORF">NTEN_LOCUS13619</name>
</gene>
<dbReference type="GO" id="GO:0030424">
    <property type="term" value="C:axon"/>
    <property type="evidence" value="ECO:0007669"/>
    <property type="project" value="TreeGrafter"/>
</dbReference>
<dbReference type="GO" id="GO:0007156">
    <property type="term" value="P:homophilic cell adhesion via plasma membrane adhesion molecules"/>
    <property type="evidence" value="ECO:0007669"/>
    <property type="project" value="TreeGrafter"/>
</dbReference>
<dbReference type="SMART" id="SM00408">
    <property type="entry name" value="IGc2"/>
    <property type="match status" value="1"/>
</dbReference>
<dbReference type="Gene3D" id="2.60.40.10">
    <property type="entry name" value="Immunoglobulins"/>
    <property type="match status" value="1"/>
</dbReference>
<dbReference type="GO" id="GO:0005886">
    <property type="term" value="C:plasma membrane"/>
    <property type="evidence" value="ECO:0007669"/>
    <property type="project" value="TreeGrafter"/>
</dbReference>
<dbReference type="EMBL" id="CADCXU010020430">
    <property type="protein sequence ID" value="CAB0008373.1"/>
    <property type="molecule type" value="Genomic_DNA"/>
</dbReference>